<feature type="region of interest" description="Disordered" evidence="1">
    <location>
        <begin position="342"/>
        <end position="374"/>
    </location>
</feature>
<feature type="compositionally biased region" description="Polar residues" evidence="1">
    <location>
        <begin position="29"/>
        <end position="40"/>
    </location>
</feature>
<dbReference type="EMBL" id="KZ851844">
    <property type="protein sequence ID" value="RDK47633.1"/>
    <property type="molecule type" value="Genomic_DNA"/>
</dbReference>
<evidence type="ECO:0000313" key="2">
    <source>
        <dbReference type="EMBL" id="RDK47633.1"/>
    </source>
</evidence>
<proteinExistence type="predicted"/>
<feature type="compositionally biased region" description="Polar residues" evidence="1">
    <location>
        <begin position="1"/>
        <end position="18"/>
    </location>
</feature>
<evidence type="ECO:0000313" key="3">
    <source>
        <dbReference type="Proteomes" id="UP000254937"/>
    </source>
</evidence>
<feature type="compositionally biased region" description="Low complexity" evidence="1">
    <location>
        <begin position="422"/>
        <end position="445"/>
    </location>
</feature>
<accession>A0A370PZK7</accession>
<name>A0A370PZK7_ASPPH</name>
<keyword evidence="3" id="KW-1185">Reference proteome</keyword>
<feature type="region of interest" description="Disordered" evidence="1">
    <location>
        <begin position="390"/>
        <end position="478"/>
    </location>
</feature>
<gene>
    <name evidence="2" type="ORF">M752DRAFT_260987</name>
</gene>
<feature type="compositionally biased region" description="Acidic residues" evidence="1">
    <location>
        <begin position="342"/>
        <end position="355"/>
    </location>
</feature>
<feature type="compositionally biased region" description="Low complexity" evidence="1">
    <location>
        <begin position="398"/>
        <end position="407"/>
    </location>
</feature>
<protein>
    <submittedName>
        <fullName evidence="2">Uncharacterized protein</fullName>
    </submittedName>
</protein>
<sequence length="697" mass="77874">MSRNFHPVNTNSPSTATLTADPDIIPSPEDNSNNYTSTQPYLYPQDVPSNPTFNSNDQALLDNCSNIDVSQLVTEANCFWGGRSATLPKNEGYPSVEEYPSTYLMGNHGHGYPDENMHETSASYDPCDHLQVAGAGMDMEMRMTGNEMGKVDETYEANQAAMLAALGMTHLDEGVSHAADDDDAKTSSSVTVDDDPEWKEWKKWRGREANGGVRLPSEEKMDQAVVAAWMDMGCGEGKEREANEGVMLPSREKMNQAGVAAWLGMDSNEEHGVFQTQEEDDYDEDETISYVSDDDMMEMEEGMEDEEAVVNVVEGPSRQVLISSQTGALAEYDTASFGCDFEEQEEHEDSEEQENEERWSGDGQPPPSLFPRFYSDNAETGLIIELSSADSDAEETMSDPSPSSSPSETPLQPNPQDAYALPWTTSPSNTSTATSTTSTPTDTSPAPIPFQPDPHPHPHPTTQHHLPPPSSQTTPPFTLLTDLHTHLTHTPQHRASHLRNLASEISNTMYFVNSHTISGDFSAEDAAPLDRVMRIVREGELKMRYQERYERQKGKLVKRERRVAEREDRVSKREEMVSRREMGVAGWWEVWRERGREVWEGVEGEMMGTMEGNGYRRNGMDTLQRTVRVTREVVRRMDRIVDGNGDGDVEGGVEVRGAHKIDQNGDDDIVGSTFYKVETVPRRLHQDNSLLNHLFLS</sequence>
<feature type="region of interest" description="Disordered" evidence="1">
    <location>
        <begin position="1"/>
        <end position="52"/>
    </location>
</feature>
<feature type="compositionally biased region" description="Low complexity" evidence="1">
    <location>
        <begin position="460"/>
        <end position="478"/>
    </location>
</feature>
<dbReference type="Proteomes" id="UP000254937">
    <property type="component" value="Unassembled WGS sequence"/>
</dbReference>
<evidence type="ECO:0000256" key="1">
    <source>
        <dbReference type="SAM" id="MobiDB-lite"/>
    </source>
</evidence>
<reference evidence="2 3" key="1">
    <citation type="submission" date="2018-07" db="EMBL/GenBank/DDBJ databases">
        <title>Section-level genome sequencing of Aspergillus section Nigri to investigate inter- and intra-species variation.</title>
        <authorList>
            <consortium name="DOE Joint Genome Institute"/>
            <person name="Vesth T.C."/>
            <person name="Nybo J.L."/>
            <person name="Theobald S."/>
            <person name="Frisvad J.C."/>
            <person name="Larsen T.O."/>
            <person name="Nielsen K.F."/>
            <person name="Hoof J.B."/>
            <person name="Brandl J."/>
            <person name="Salamov A."/>
            <person name="Riley R."/>
            <person name="Gladden J.M."/>
            <person name="Phatale P."/>
            <person name="Nielsen M.T."/>
            <person name="Lyhne E.K."/>
            <person name="Kogle M.E."/>
            <person name="Strasser K."/>
            <person name="McDonnell E."/>
            <person name="Barry K."/>
            <person name="Clum A."/>
            <person name="Chen C."/>
            <person name="Nolan M."/>
            <person name="Sandor L."/>
            <person name="Kuo A."/>
            <person name="Lipzen A."/>
            <person name="Hainaut M."/>
            <person name="Drula E."/>
            <person name="Tsang A."/>
            <person name="Magnuson J.K."/>
            <person name="Henrissat B."/>
            <person name="Wiebenga A."/>
            <person name="Simmons B.A."/>
            <person name="Makela M.R."/>
            <person name="De vries R.P."/>
            <person name="Grigoriev I.V."/>
            <person name="Mortensen U.H."/>
            <person name="Baker S.E."/>
            <person name="Andersen M.R."/>
        </authorList>
    </citation>
    <scope>NUCLEOTIDE SEQUENCE [LARGE SCALE GENOMIC DNA]</scope>
    <source>
        <strain evidence="2 3">ATCC 13157</strain>
    </source>
</reference>
<organism evidence="2 3">
    <name type="scientific">Aspergillus phoenicis ATCC 13157</name>
    <dbReference type="NCBI Taxonomy" id="1353007"/>
    <lineage>
        <taxon>Eukaryota</taxon>
        <taxon>Fungi</taxon>
        <taxon>Dikarya</taxon>
        <taxon>Ascomycota</taxon>
        <taxon>Pezizomycotina</taxon>
        <taxon>Eurotiomycetes</taxon>
        <taxon>Eurotiomycetidae</taxon>
        <taxon>Eurotiales</taxon>
        <taxon>Aspergillaceae</taxon>
        <taxon>Aspergillus</taxon>
    </lineage>
</organism>
<dbReference type="AlphaFoldDB" id="A0A370PZK7"/>